<name>A0A5C3QC92_9AGAR</name>
<gene>
    <name evidence="1" type="ORF">BDV98DRAFT_608531</name>
</gene>
<dbReference type="AlphaFoldDB" id="A0A5C3QC92"/>
<reference evidence="1 2" key="1">
    <citation type="journal article" date="2019" name="Nat. Ecol. Evol.">
        <title>Megaphylogeny resolves global patterns of mushroom evolution.</title>
        <authorList>
            <person name="Varga T."/>
            <person name="Krizsan K."/>
            <person name="Foldi C."/>
            <person name="Dima B."/>
            <person name="Sanchez-Garcia M."/>
            <person name="Sanchez-Ramirez S."/>
            <person name="Szollosi G.J."/>
            <person name="Szarkandi J.G."/>
            <person name="Papp V."/>
            <person name="Albert L."/>
            <person name="Andreopoulos W."/>
            <person name="Angelini C."/>
            <person name="Antonin V."/>
            <person name="Barry K.W."/>
            <person name="Bougher N.L."/>
            <person name="Buchanan P."/>
            <person name="Buyck B."/>
            <person name="Bense V."/>
            <person name="Catcheside P."/>
            <person name="Chovatia M."/>
            <person name="Cooper J."/>
            <person name="Damon W."/>
            <person name="Desjardin D."/>
            <person name="Finy P."/>
            <person name="Geml J."/>
            <person name="Haridas S."/>
            <person name="Hughes K."/>
            <person name="Justo A."/>
            <person name="Karasinski D."/>
            <person name="Kautmanova I."/>
            <person name="Kiss B."/>
            <person name="Kocsube S."/>
            <person name="Kotiranta H."/>
            <person name="LaButti K.M."/>
            <person name="Lechner B.E."/>
            <person name="Liimatainen K."/>
            <person name="Lipzen A."/>
            <person name="Lukacs Z."/>
            <person name="Mihaltcheva S."/>
            <person name="Morgado L.N."/>
            <person name="Niskanen T."/>
            <person name="Noordeloos M.E."/>
            <person name="Ohm R.A."/>
            <person name="Ortiz-Santana B."/>
            <person name="Ovrebo C."/>
            <person name="Racz N."/>
            <person name="Riley R."/>
            <person name="Savchenko A."/>
            <person name="Shiryaev A."/>
            <person name="Soop K."/>
            <person name="Spirin V."/>
            <person name="Szebenyi C."/>
            <person name="Tomsovsky M."/>
            <person name="Tulloss R.E."/>
            <person name="Uehling J."/>
            <person name="Grigoriev I.V."/>
            <person name="Vagvolgyi C."/>
            <person name="Papp T."/>
            <person name="Martin F.M."/>
            <person name="Miettinen O."/>
            <person name="Hibbett D.S."/>
            <person name="Nagy L.G."/>
        </authorList>
    </citation>
    <scope>NUCLEOTIDE SEQUENCE [LARGE SCALE GENOMIC DNA]</scope>
    <source>
        <strain evidence="1 2">CBS 309.79</strain>
    </source>
</reference>
<dbReference type="Proteomes" id="UP000305067">
    <property type="component" value="Unassembled WGS sequence"/>
</dbReference>
<accession>A0A5C3QC92</accession>
<sequence>MALSDIHEILRSDQKIVTFTGFHQSATGRKSTCGWAAFCFASVLFIKQQSGYHGLSLLHSMATREALEDCFKLSSHWTSKSQLSVDYVEKLPIFRHLLHPLWRRPERAGDCSFPAISHGFLQVLNRLVADSRDICSALQNIFIVLDSHSRPGSASLVINKTAEGAALHLGHLNQSSLA</sequence>
<dbReference type="EMBL" id="ML178867">
    <property type="protein sequence ID" value="TFK96063.1"/>
    <property type="molecule type" value="Genomic_DNA"/>
</dbReference>
<feature type="non-terminal residue" evidence="1">
    <location>
        <position position="178"/>
    </location>
</feature>
<evidence type="ECO:0000313" key="2">
    <source>
        <dbReference type="Proteomes" id="UP000305067"/>
    </source>
</evidence>
<proteinExistence type="predicted"/>
<keyword evidence="2" id="KW-1185">Reference proteome</keyword>
<evidence type="ECO:0000313" key="1">
    <source>
        <dbReference type="EMBL" id="TFK96063.1"/>
    </source>
</evidence>
<protein>
    <submittedName>
        <fullName evidence="1">Uncharacterized protein</fullName>
    </submittedName>
</protein>
<organism evidence="1 2">
    <name type="scientific">Pterulicium gracile</name>
    <dbReference type="NCBI Taxonomy" id="1884261"/>
    <lineage>
        <taxon>Eukaryota</taxon>
        <taxon>Fungi</taxon>
        <taxon>Dikarya</taxon>
        <taxon>Basidiomycota</taxon>
        <taxon>Agaricomycotina</taxon>
        <taxon>Agaricomycetes</taxon>
        <taxon>Agaricomycetidae</taxon>
        <taxon>Agaricales</taxon>
        <taxon>Pleurotineae</taxon>
        <taxon>Pterulaceae</taxon>
        <taxon>Pterulicium</taxon>
    </lineage>
</organism>